<sequence>MTCTLTRWPHEKQFKLAVLRSRDEPVPTAELHRNNETSVTWRRPNVKDADTANYYCLVSGDGCESVYNATALRVGYFPTKPPFPTCSGDFETFTCVWELPDNKIETRYEVILRVGLDYAFTTRYCNATVGLQPRNLTCQLKTSGSVIYRIEEEVFKFVVKGSNMFGAEQWEYNVDHFANVMLQPPAVVNCRAKTFNASVNWTGLPEISTFPDAVYEVRMRWDYGEDITTSVENSVDTSVDDLVPNTRYDVSVRVKFAKARDQLWSPFSKTGHCKTSKSRATVLPKVTENSFIIQDLDDHRKVRLFYQRVPRFLWNGDYMSYILHWCSSSGQCATHRVSGERSYTDVFHLSRVETYTFRLYSENELGSSLKSVRVLVPSADLVLPVVQDAYIVEESPNQSRFKLPTWRTDKPDEVQHYTLFWCSEGGSKDMDSCSGGVFWATVKSAGDALTAMECAFTGRCKYAIAMRSAHAVSPMTWVDCVVPNSNEYENLFKGQDMVHYDKITDTTAQFAFLTKCSGLVADRDIRVCITQGQDEQRGNETWEAAIDADPATCFNQTARHEKTVYLENLIPETTYLLNVTTMLEDGNVLKHRPLIFKTQPKATTYLATTLIVAYVVVVALAVVGVVFWRRVSTYVKVYKNTTVSVLIPADFAKEPLKKSESVRSNLREYVLGSKDSPYGLPQIIPRENKGVVSGLQYPELDCLLQDSLPSDANDASATTYTTSASEQSLPTDHPSVGYSLVSTTQDELEPVLDSAYSKFSTFQDASNEAPAPLLKNNYSRLSSLFLGGFGTSAGDTAPTVPEQNGYSKFAAFIDSPPAGGGDDPEEVLKLADRSDALEARCATAGAPYVQVVDDAVQKNSEDKGSIQPYTKLGCTSVPLHGVSVQGPPDRPENCTSGYTPLPTLMAMSAKPPQCENTDDMLAGAECSNTRSPTDSALPQNEPHQPYTQATTLCAWPPDQDRLREAQVSAGPYSIINVEMPDGTKDCLPGVHCAPPYVKAACEPETSGIHGVPQASAKTEALTPAYSKVGARTVGEERVDSTCSTNPVPSTSVPENYAFAALPATACCEQTENDKIGHQGCDSPRVEADLLSEEYSGPTKDPSGVRPTLCNGGYTSWEVLAKQRDCSAGVYARAVKNA</sequence>
<evidence type="ECO:0000313" key="4">
    <source>
        <dbReference type="Proteomes" id="UP001321473"/>
    </source>
</evidence>
<organism evidence="3 4">
    <name type="scientific">Amblyomma americanum</name>
    <name type="common">Lone star tick</name>
    <dbReference type="NCBI Taxonomy" id="6943"/>
    <lineage>
        <taxon>Eukaryota</taxon>
        <taxon>Metazoa</taxon>
        <taxon>Ecdysozoa</taxon>
        <taxon>Arthropoda</taxon>
        <taxon>Chelicerata</taxon>
        <taxon>Arachnida</taxon>
        <taxon>Acari</taxon>
        <taxon>Parasitiformes</taxon>
        <taxon>Ixodida</taxon>
        <taxon>Ixodoidea</taxon>
        <taxon>Ixodidae</taxon>
        <taxon>Amblyomminae</taxon>
        <taxon>Amblyomma</taxon>
    </lineage>
</organism>
<keyword evidence="2" id="KW-0472">Membrane</keyword>
<dbReference type="AlphaFoldDB" id="A0AAQ4F1V3"/>
<feature type="region of interest" description="Disordered" evidence="1">
    <location>
        <begin position="714"/>
        <end position="733"/>
    </location>
</feature>
<dbReference type="EMBL" id="JARKHS020007992">
    <property type="protein sequence ID" value="KAK8781130.1"/>
    <property type="molecule type" value="Genomic_DNA"/>
</dbReference>
<dbReference type="InterPro" id="IPR003961">
    <property type="entry name" value="FN3_dom"/>
</dbReference>
<evidence type="ECO:0008006" key="5">
    <source>
        <dbReference type="Google" id="ProtNLM"/>
    </source>
</evidence>
<dbReference type="CDD" id="cd00063">
    <property type="entry name" value="FN3"/>
    <property type="match status" value="1"/>
</dbReference>
<evidence type="ECO:0000256" key="2">
    <source>
        <dbReference type="SAM" id="Phobius"/>
    </source>
</evidence>
<dbReference type="SUPFAM" id="SSF49265">
    <property type="entry name" value="Fibronectin type III"/>
    <property type="match status" value="2"/>
</dbReference>
<accession>A0AAQ4F1V3</accession>
<keyword evidence="2" id="KW-1133">Transmembrane helix</keyword>
<name>A0AAQ4F1V3_AMBAM</name>
<reference evidence="3 4" key="1">
    <citation type="journal article" date="2023" name="Arcadia Sci">
        <title>De novo assembly of a long-read Amblyomma americanum tick genome.</title>
        <authorList>
            <person name="Chou S."/>
            <person name="Poskanzer K.E."/>
            <person name="Rollins M."/>
            <person name="Thuy-Boun P.S."/>
        </authorList>
    </citation>
    <scope>NUCLEOTIDE SEQUENCE [LARGE SCALE GENOMIC DNA]</scope>
    <source>
        <strain evidence="3">F_SG_1</strain>
        <tissue evidence="3">Salivary glands</tissue>
    </source>
</reference>
<comment type="caution">
    <text evidence="3">The sequence shown here is derived from an EMBL/GenBank/DDBJ whole genome shotgun (WGS) entry which is preliminary data.</text>
</comment>
<dbReference type="Proteomes" id="UP001321473">
    <property type="component" value="Unassembled WGS sequence"/>
</dbReference>
<evidence type="ECO:0000256" key="1">
    <source>
        <dbReference type="SAM" id="MobiDB-lite"/>
    </source>
</evidence>
<dbReference type="InterPro" id="IPR013783">
    <property type="entry name" value="Ig-like_fold"/>
</dbReference>
<keyword evidence="2" id="KW-0812">Transmembrane</keyword>
<gene>
    <name evidence="3" type="ORF">V5799_017529</name>
</gene>
<dbReference type="InterPro" id="IPR036116">
    <property type="entry name" value="FN3_sf"/>
</dbReference>
<dbReference type="Gene3D" id="2.60.40.10">
    <property type="entry name" value="Immunoglobulins"/>
    <property type="match status" value="1"/>
</dbReference>
<protein>
    <recommendedName>
        <fullName evidence="5">Cytokine receptor</fullName>
    </recommendedName>
</protein>
<evidence type="ECO:0000313" key="3">
    <source>
        <dbReference type="EMBL" id="KAK8781130.1"/>
    </source>
</evidence>
<feature type="transmembrane region" description="Helical" evidence="2">
    <location>
        <begin position="605"/>
        <end position="628"/>
    </location>
</feature>
<keyword evidence="4" id="KW-1185">Reference proteome</keyword>
<feature type="compositionally biased region" description="Low complexity" evidence="1">
    <location>
        <begin position="714"/>
        <end position="725"/>
    </location>
</feature>
<proteinExistence type="predicted"/>